<organism evidence="2 4">
    <name type="scientific">Nitrosomonas ureae</name>
    <dbReference type="NCBI Taxonomy" id="44577"/>
    <lineage>
        <taxon>Bacteria</taxon>
        <taxon>Pseudomonadati</taxon>
        <taxon>Pseudomonadota</taxon>
        <taxon>Betaproteobacteria</taxon>
        <taxon>Nitrosomonadales</taxon>
        <taxon>Nitrosomonadaceae</taxon>
        <taxon>Nitrosomonas</taxon>
    </lineage>
</organism>
<evidence type="ECO:0000313" key="3">
    <source>
        <dbReference type="EMBL" id="SOD18737.1"/>
    </source>
</evidence>
<dbReference type="InterPro" id="IPR007813">
    <property type="entry name" value="PilN"/>
</dbReference>
<dbReference type="Proteomes" id="UP000182882">
    <property type="component" value="Unassembled WGS sequence"/>
</dbReference>
<proteinExistence type="predicted"/>
<reference evidence="3 5" key="3">
    <citation type="submission" date="2017-09" db="EMBL/GenBank/DDBJ databases">
        <authorList>
            <person name="Ehlers B."/>
            <person name="Leendertz F.H."/>
        </authorList>
    </citation>
    <scope>NUCLEOTIDE SEQUENCE [LARGE SCALE GENOMIC DNA]</scope>
    <source>
        <strain evidence="3 5">Nm42</strain>
    </source>
</reference>
<evidence type="ECO:0000256" key="1">
    <source>
        <dbReference type="SAM" id="Phobius"/>
    </source>
</evidence>
<dbReference type="Proteomes" id="UP000219335">
    <property type="component" value="Unassembled WGS sequence"/>
</dbReference>
<reference evidence="2" key="2">
    <citation type="submission" date="2016-10" db="EMBL/GenBank/DDBJ databases">
        <authorList>
            <person name="de Groot N.N."/>
        </authorList>
    </citation>
    <scope>NUCLEOTIDE SEQUENCE [LARGE SCALE GENOMIC DNA]</scope>
    <source>
        <strain evidence="2">Nm10</strain>
    </source>
</reference>
<protein>
    <submittedName>
        <fullName evidence="2">Fimbrial assembly protein (PilN)</fullName>
    </submittedName>
</protein>
<dbReference type="KEGG" id="nur:ATY38_05880"/>
<reference evidence="4" key="1">
    <citation type="submission" date="2016-10" db="EMBL/GenBank/DDBJ databases">
        <authorList>
            <person name="Varghese N."/>
            <person name="Submissions S."/>
        </authorList>
    </citation>
    <scope>NUCLEOTIDE SEQUENCE [LARGE SCALE GENOMIC DNA]</scope>
    <source>
        <strain evidence="4">Nm10</strain>
    </source>
</reference>
<accession>A0A0S3AID6</accession>
<keyword evidence="1" id="KW-0472">Membrane</keyword>
<dbReference type="EMBL" id="OCMU01000001">
    <property type="protein sequence ID" value="SOD18737.1"/>
    <property type="molecule type" value="Genomic_DNA"/>
</dbReference>
<sequence length="182" mass="21455">MSRLRLRFPYQEQSAPQLDLALLLVGLLIVVMVYFQFRHQVEEINFWSNRVERMEKQQQQKASPRTRTTSRIREFSQEIQKEIAQANAILDQLNLPWETLFDSIEHAATEDIALLSLQPNFTNRSLRLSGEAKSMAELLDFVEALERELVFENVHLLNYKIKQENPQRPIIFLLNAEWIQTT</sequence>
<keyword evidence="1" id="KW-0812">Transmembrane</keyword>
<evidence type="ECO:0000313" key="5">
    <source>
        <dbReference type="Proteomes" id="UP000219335"/>
    </source>
</evidence>
<dbReference type="RefSeq" id="WP_062558490.1">
    <property type="nucleotide sequence ID" value="NZ_CP013341.1"/>
</dbReference>
<dbReference type="AlphaFoldDB" id="A0A0S3AID6"/>
<keyword evidence="1" id="KW-1133">Transmembrane helix</keyword>
<feature type="transmembrane region" description="Helical" evidence="1">
    <location>
        <begin position="20"/>
        <end position="37"/>
    </location>
</feature>
<evidence type="ECO:0000313" key="2">
    <source>
        <dbReference type="EMBL" id="SDT85915.1"/>
    </source>
</evidence>
<evidence type="ECO:0000313" key="4">
    <source>
        <dbReference type="Proteomes" id="UP000182882"/>
    </source>
</evidence>
<keyword evidence="4" id="KW-1185">Reference proteome</keyword>
<dbReference type="Pfam" id="PF05137">
    <property type="entry name" value="PilN"/>
    <property type="match status" value="1"/>
</dbReference>
<gene>
    <name evidence="2" type="ORF">SAMN05216406_10588</name>
    <name evidence="3" type="ORF">SAMN06297164_1824</name>
</gene>
<name>A0A0S3AID6_9PROT</name>
<dbReference type="EMBL" id="FNLN01000005">
    <property type="protein sequence ID" value="SDT85915.1"/>
    <property type="molecule type" value="Genomic_DNA"/>
</dbReference>